<organism evidence="4">
    <name type="scientific">Caldilinea aerophila</name>
    <dbReference type="NCBI Taxonomy" id="133453"/>
    <lineage>
        <taxon>Bacteria</taxon>
        <taxon>Bacillati</taxon>
        <taxon>Chloroflexota</taxon>
        <taxon>Caldilineae</taxon>
        <taxon>Caldilineales</taxon>
        <taxon>Caldilineaceae</taxon>
        <taxon>Caldilinea</taxon>
    </lineage>
</organism>
<dbReference type="InterPro" id="IPR003010">
    <property type="entry name" value="C-N_Hydrolase"/>
</dbReference>
<dbReference type="PROSITE" id="PS50263">
    <property type="entry name" value="CN_HYDROLASE"/>
    <property type="match status" value="1"/>
</dbReference>
<dbReference type="Pfam" id="PF00795">
    <property type="entry name" value="CN_hydrolase"/>
    <property type="match status" value="1"/>
</dbReference>
<name>A0A7C1K0T1_9CHLR</name>
<dbReference type="PANTHER" id="PTHR43674:SF13">
    <property type="entry name" value="CN HYDROLASE DOMAIN-CONTAINING PROTEIN"/>
    <property type="match status" value="1"/>
</dbReference>
<sequence>MDRYIVACVQQRLRLPATLEDYRENLRRFLRAAETKRARLIVFPELGGLMLAPPLLDDFRSKLLRRAEQGRRRNASLWQKVVGSLSSRTATLLRADLRTSLAGLLDVAAPELWARYCQLFGELANESAMTIVAPSLYLPDPLDGVIRNLAGVFGPDGALLGVQAKVMLSSEDEAYCRPGVNWNVIHTEVGALGVIIGSDALFPEVGRLLAFQGAEALIIVAAANNQVQYNKLRAAALARMQDNQLFTACSFLVGPNPFERQPTTTYIGKSAIFAPQELTPRLNGVLVEMGNTTSEGVLTAEWNFTELRMLWESNEARIRSQMTASQAHQLLAAVHRQLQELPLLEAKHEAPLNPTAEHNSSTQKPPEISLDDLPVIASVTSRWPLSPGVEDPPHSIEEHVGWAIVTPPTTSSPPRPVRYDEETDEMDALDDQEQRSQ</sequence>
<dbReference type="PANTHER" id="PTHR43674">
    <property type="entry name" value="NITRILASE C965.09-RELATED"/>
    <property type="match status" value="1"/>
</dbReference>
<dbReference type="Gene3D" id="3.60.110.10">
    <property type="entry name" value="Carbon-nitrogen hydrolase"/>
    <property type="match status" value="1"/>
</dbReference>
<dbReference type="EMBL" id="DSMG01000134">
    <property type="protein sequence ID" value="HDX32449.1"/>
    <property type="molecule type" value="Genomic_DNA"/>
</dbReference>
<evidence type="ECO:0000259" key="3">
    <source>
        <dbReference type="PROSITE" id="PS50263"/>
    </source>
</evidence>
<feature type="compositionally biased region" description="Acidic residues" evidence="2">
    <location>
        <begin position="421"/>
        <end position="431"/>
    </location>
</feature>
<evidence type="ECO:0000256" key="1">
    <source>
        <dbReference type="ARBA" id="ARBA00022801"/>
    </source>
</evidence>
<feature type="compositionally biased region" description="Basic and acidic residues" evidence="2">
    <location>
        <begin position="391"/>
        <end position="400"/>
    </location>
</feature>
<comment type="caution">
    <text evidence="4">The sequence shown here is derived from an EMBL/GenBank/DDBJ whole genome shotgun (WGS) entry which is preliminary data.</text>
</comment>
<evidence type="ECO:0000256" key="2">
    <source>
        <dbReference type="SAM" id="MobiDB-lite"/>
    </source>
</evidence>
<protein>
    <recommendedName>
        <fullName evidence="3">CN hydrolase domain-containing protein</fullName>
    </recommendedName>
</protein>
<feature type="domain" description="CN hydrolase" evidence="3">
    <location>
        <begin position="4"/>
        <end position="304"/>
    </location>
</feature>
<reference evidence="4" key="1">
    <citation type="journal article" date="2020" name="mSystems">
        <title>Genome- and Community-Level Interaction Insights into Carbon Utilization and Element Cycling Functions of Hydrothermarchaeota in Hydrothermal Sediment.</title>
        <authorList>
            <person name="Zhou Z."/>
            <person name="Liu Y."/>
            <person name="Xu W."/>
            <person name="Pan J."/>
            <person name="Luo Z.H."/>
            <person name="Li M."/>
        </authorList>
    </citation>
    <scope>NUCLEOTIDE SEQUENCE [LARGE SCALE GENOMIC DNA]</scope>
    <source>
        <strain evidence="4">SpSt-289</strain>
    </source>
</reference>
<gene>
    <name evidence="4" type="ORF">ENQ20_13320</name>
</gene>
<dbReference type="SUPFAM" id="SSF56317">
    <property type="entry name" value="Carbon-nitrogen hydrolase"/>
    <property type="match status" value="1"/>
</dbReference>
<dbReference type="InterPro" id="IPR036526">
    <property type="entry name" value="C-N_Hydrolase_sf"/>
</dbReference>
<dbReference type="AlphaFoldDB" id="A0A7C1K0T1"/>
<dbReference type="GO" id="GO:0016811">
    <property type="term" value="F:hydrolase activity, acting on carbon-nitrogen (but not peptide) bonds, in linear amides"/>
    <property type="evidence" value="ECO:0007669"/>
    <property type="project" value="TreeGrafter"/>
</dbReference>
<accession>A0A7C1K0T1</accession>
<keyword evidence="1" id="KW-0378">Hydrolase</keyword>
<proteinExistence type="predicted"/>
<dbReference type="InterPro" id="IPR050345">
    <property type="entry name" value="Aliph_Amidase/BUP"/>
</dbReference>
<evidence type="ECO:0000313" key="4">
    <source>
        <dbReference type="EMBL" id="HDX32449.1"/>
    </source>
</evidence>
<feature type="region of interest" description="Disordered" evidence="2">
    <location>
        <begin position="384"/>
        <end position="437"/>
    </location>
</feature>